<proteinExistence type="predicted"/>
<accession>A0A2R7URJ5</accession>
<evidence type="ECO:0000313" key="2">
    <source>
        <dbReference type="Proteomes" id="UP000244874"/>
    </source>
</evidence>
<organism evidence="1 2">
    <name type="scientific">Pseudomonas plecoglossicida</name>
    <dbReference type="NCBI Taxonomy" id="70775"/>
    <lineage>
        <taxon>Bacteria</taxon>
        <taxon>Pseudomonadati</taxon>
        <taxon>Pseudomonadota</taxon>
        <taxon>Gammaproteobacteria</taxon>
        <taxon>Pseudomonadales</taxon>
        <taxon>Pseudomonadaceae</taxon>
        <taxon>Pseudomonas</taxon>
    </lineage>
</organism>
<dbReference type="EMBL" id="QANO01000067">
    <property type="protein sequence ID" value="PTU53915.1"/>
    <property type="molecule type" value="Genomic_DNA"/>
</dbReference>
<name>A0A2R7URJ5_PSEDL</name>
<reference evidence="1 2" key="1">
    <citation type="submission" date="2018-04" db="EMBL/GenBank/DDBJ databases">
        <authorList>
            <person name="Go L.Y."/>
            <person name="Mitchell J.A."/>
        </authorList>
    </citation>
    <scope>NUCLEOTIDE SEQUENCE [LARGE SCALE GENOMIC DNA]</scope>
    <source>
        <strain evidence="1 2">KCJK7865</strain>
    </source>
</reference>
<sequence length="87" mass="9505">MKKLVPDPPASALLQLAPPNLLLLDPPGIEECDQLLRALILTVDHITTVLIDSDPGLMQDAMGMNIRLLCRAIHALTDHTSSRSKEQ</sequence>
<gene>
    <name evidence="1" type="ORF">DBB42_02295</name>
</gene>
<dbReference type="Proteomes" id="UP000244874">
    <property type="component" value="Unassembled WGS sequence"/>
</dbReference>
<comment type="caution">
    <text evidence="1">The sequence shown here is derived from an EMBL/GenBank/DDBJ whole genome shotgun (WGS) entry which is preliminary data.</text>
</comment>
<dbReference type="AlphaFoldDB" id="A0A2R7URJ5"/>
<protein>
    <submittedName>
        <fullName evidence="1">Uncharacterized protein</fullName>
    </submittedName>
</protein>
<evidence type="ECO:0000313" key="1">
    <source>
        <dbReference type="EMBL" id="PTU53915.1"/>
    </source>
</evidence>